<dbReference type="InterPro" id="IPR036390">
    <property type="entry name" value="WH_DNA-bd_sf"/>
</dbReference>
<keyword evidence="4" id="KW-0175">Coiled coil</keyword>
<reference evidence="6 7" key="1">
    <citation type="journal article" date="2013" name="Genome Announc.">
        <title>Draft genome sequence of the moderately halophilic gammaproteobacterium Halomonas anticariensis FP35.</title>
        <authorList>
            <person name="Tahrioui A."/>
            <person name="Quesada E."/>
            <person name="Llamas I."/>
        </authorList>
    </citation>
    <scope>NUCLEOTIDE SEQUENCE [LARGE SCALE GENOMIC DNA]</scope>
    <source>
        <strain evidence="7">DSM 16096 / CECT 5854 / LMG 22089 / FP35</strain>
    </source>
</reference>
<proteinExistence type="predicted"/>
<accession>S2LDX8</accession>
<dbReference type="Proteomes" id="UP000014463">
    <property type="component" value="Unassembled WGS sequence"/>
</dbReference>
<name>S2LDX8_LITA3</name>
<dbReference type="GO" id="GO:0003700">
    <property type="term" value="F:DNA-binding transcription factor activity"/>
    <property type="evidence" value="ECO:0007669"/>
    <property type="project" value="InterPro"/>
</dbReference>
<keyword evidence="1" id="KW-0805">Transcription regulation</keyword>
<gene>
    <name evidence="6" type="ORF">L861_21810</name>
</gene>
<dbReference type="RefSeq" id="WP_016415878.1">
    <property type="nucleotide sequence ID" value="NZ_AUAB01000013.1"/>
</dbReference>
<dbReference type="SMART" id="SM00895">
    <property type="entry name" value="FCD"/>
    <property type="match status" value="1"/>
</dbReference>
<evidence type="ECO:0000313" key="6">
    <source>
        <dbReference type="EMBL" id="EPC02956.1"/>
    </source>
</evidence>
<dbReference type="InterPro" id="IPR011711">
    <property type="entry name" value="GntR_C"/>
</dbReference>
<dbReference type="InterPro" id="IPR008920">
    <property type="entry name" value="TF_FadR/GntR_C"/>
</dbReference>
<dbReference type="PANTHER" id="PTHR43537:SF44">
    <property type="entry name" value="GNTR FAMILY REGULATORY PROTEIN"/>
    <property type="match status" value="1"/>
</dbReference>
<dbReference type="AlphaFoldDB" id="S2LDX8"/>
<dbReference type="PROSITE" id="PS50949">
    <property type="entry name" value="HTH_GNTR"/>
    <property type="match status" value="1"/>
</dbReference>
<dbReference type="GO" id="GO:0003677">
    <property type="term" value="F:DNA binding"/>
    <property type="evidence" value="ECO:0007669"/>
    <property type="project" value="UniProtKB-KW"/>
</dbReference>
<protein>
    <recommendedName>
        <fullName evidence="5">HTH gntR-type domain-containing protein</fullName>
    </recommendedName>
</protein>
<dbReference type="InterPro" id="IPR036388">
    <property type="entry name" value="WH-like_DNA-bd_sf"/>
</dbReference>
<evidence type="ECO:0000256" key="3">
    <source>
        <dbReference type="ARBA" id="ARBA00023163"/>
    </source>
</evidence>
<evidence type="ECO:0000256" key="1">
    <source>
        <dbReference type="ARBA" id="ARBA00023015"/>
    </source>
</evidence>
<keyword evidence="2" id="KW-0238">DNA-binding</keyword>
<evidence type="ECO:0000256" key="2">
    <source>
        <dbReference type="ARBA" id="ARBA00023125"/>
    </source>
</evidence>
<feature type="coiled-coil region" evidence="4">
    <location>
        <begin position="190"/>
        <end position="217"/>
    </location>
</feature>
<dbReference type="SMART" id="SM00345">
    <property type="entry name" value="HTH_GNTR"/>
    <property type="match status" value="1"/>
</dbReference>
<dbReference type="eggNOG" id="COG2186">
    <property type="taxonomic scope" value="Bacteria"/>
</dbReference>
<evidence type="ECO:0000256" key="4">
    <source>
        <dbReference type="SAM" id="Coils"/>
    </source>
</evidence>
<dbReference type="InterPro" id="IPR000524">
    <property type="entry name" value="Tscrpt_reg_HTH_GntR"/>
</dbReference>
<feature type="domain" description="HTH gntR-type" evidence="5">
    <location>
        <begin position="12"/>
        <end position="80"/>
    </location>
</feature>
<dbReference type="Pfam" id="PF00392">
    <property type="entry name" value="GntR"/>
    <property type="match status" value="1"/>
</dbReference>
<dbReference type="Gene3D" id="1.10.10.10">
    <property type="entry name" value="Winged helix-like DNA-binding domain superfamily/Winged helix DNA-binding domain"/>
    <property type="match status" value="1"/>
</dbReference>
<dbReference type="PANTHER" id="PTHR43537">
    <property type="entry name" value="TRANSCRIPTIONAL REGULATOR, GNTR FAMILY"/>
    <property type="match status" value="1"/>
</dbReference>
<dbReference type="SUPFAM" id="SSF48008">
    <property type="entry name" value="GntR ligand-binding domain-like"/>
    <property type="match status" value="1"/>
</dbReference>
<dbReference type="Pfam" id="PF07729">
    <property type="entry name" value="FCD"/>
    <property type="match status" value="1"/>
</dbReference>
<keyword evidence="3" id="KW-0804">Transcription</keyword>
<dbReference type="SUPFAM" id="SSF46785">
    <property type="entry name" value="Winged helix' DNA-binding domain"/>
    <property type="match status" value="1"/>
</dbReference>
<dbReference type="Gene3D" id="1.20.120.530">
    <property type="entry name" value="GntR ligand-binding domain-like"/>
    <property type="match status" value="1"/>
</dbReference>
<sequence length="258" mass="28550">MPLSSMFTLSPDADARELATVLARGILSGQWRPGDGFPRELDLCRHFDASRNLVRNALASLTSAGLIERSAGRGSWVREIGDWHLLDPQMSVWMTGLEAPHPQLMREIFAFRLSAEPHVAELAALAADAEDLARLERALHGMRDSAGDPSRSNEHAEHDVAFHAAIYRASHNLVWRQMGHLLRPSIIALIQHSQHQANALEDSLERHRRVMEAIRLRQPRTARLAAAQVLERTAIDLGLASDATEMSSSIPQPQGPSL</sequence>
<dbReference type="EMBL" id="ASTJ01000022">
    <property type="protein sequence ID" value="EPC02956.1"/>
    <property type="molecule type" value="Genomic_DNA"/>
</dbReference>
<evidence type="ECO:0000313" key="7">
    <source>
        <dbReference type="Proteomes" id="UP000014463"/>
    </source>
</evidence>
<dbReference type="STRING" id="1121939.L861_21810"/>
<keyword evidence="7" id="KW-1185">Reference proteome</keyword>
<organism evidence="6 7">
    <name type="scientific">Litchfieldella anticariensis (strain DSM 16096 / CECT 5854 / CIP 108499 / LMG 22089 / FP35)</name>
    <name type="common">Halomonas anticariensis</name>
    <dbReference type="NCBI Taxonomy" id="1121939"/>
    <lineage>
        <taxon>Bacteria</taxon>
        <taxon>Pseudomonadati</taxon>
        <taxon>Pseudomonadota</taxon>
        <taxon>Gammaproteobacteria</taxon>
        <taxon>Oceanospirillales</taxon>
        <taxon>Halomonadaceae</taxon>
        <taxon>Litchfieldella</taxon>
    </lineage>
</organism>
<dbReference type="CDD" id="cd07377">
    <property type="entry name" value="WHTH_GntR"/>
    <property type="match status" value="1"/>
</dbReference>
<comment type="caution">
    <text evidence="6">The sequence shown here is derived from an EMBL/GenBank/DDBJ whole genome shotgun (WGS) entry which is preliminary data.</text>
</comment>
<evidence type="ECO:0000259" key="5">
    <source>
        <dbReference type="PROSITE" id="PS50949"/>
    </source>
</evidence>
<dbReference type="PATRIC" id="fig|1121939.11.peg.1379"/>